<dbReference type="InterPro" id="IPR052585">
    <property type="entry name" value="Lipid_raft_assoc_Zn_ADH"/>
</dbReference>
<dbReference type="Gene3D" id="3.40.50.720">
    <property type="entry name" value="NAD(P)-binding Rossmann-like Domain"/>
    <property type="match status" value="1"/>
</dbReference>
<proteinExistence type="inferred from homology"/>
<dbReference type="Pfam" id="PF08240">
    <property type="entry name" value="ADH_N"/>
    <property type="match status" value="1"/>
</dbReference>
<dbReference type="InterPro" id="IPR020843">
    <property type="entry name" value="ER"/>
</dbReference>
<keyword evidence="1" id="KW-0862">Zinc</keyword>
<reference evidence="4" key="1">
    <citation type="journal article" date="2019" name="Int. J. Syst. Evol. Microbiol.">
        <title>The Global Catalogue of Microorganisms (GCM) 10K type strain sequencing project: providing services to taxonomists for standard genome sequencing and annotation.</title>
        <authorList>
            <consortium name="The Broad Institute Genomics Platform"/>
            <consortium name="The Broad Institute Genome Sequencing Center for Infectious Disease"/>
            <person name="Wu L."/>
            <person name="Ma J."/>
        </authorList>
    </citation>
    <scope>NUCLEOTIDE SEQUENCE [LARGE SCALE GENOMIC DNA]</scope>
    <source>
        <strain evidence="4">KCTC 32041</strain>
    </source>
</reference>
<name>A0ABQ2YNQ1_9NEIS</name>
<dbReference type="Proteomes" id="UP000600877">
    <property type="component" value="Unassembled WGS sequence"/>
</dbReference>
<dbReference type="SUPFAM" id="SSF50129">
    <property type="entry name" value="GroES-like"/>
    <property type="match status" value="1"/>
</dbReference>
<dbReference type="SUPFAM" id="SSF51735">
    <property type="entry name" value="NAD(P)-binding Rossmann-fold domains"/>
    <property type="match status" value="1"/>
</dbReference>
<dbReference type="Gene3D" id="3.90.180.10">
    <property type="entry name" value="Medium-chain alcohol dehydrogenases, catalytic domain"/>
    <property type="match status" value="1"/>
</dbReference>
<comment type="similarity">
    <text evidence="1">Belongs to the zinc-containing alcohol dehydrogenase family. Quinone oxidoreductase subfamily.</text>
</comment>
<keyword evidence="4" id="KW-1185">Reference proteome</keyword>
<dbReference type="InterPro" id="IPR036291">
    <property type="entry name" value="NAD(P)-bd_dom_sf"/>
</dbReference>
<organism evidence="3 4">
    <name type="scientific">Vogesella alkaliphila</name>
    <dbReference type="NCBI Taxonomy" id="1193621"/>
    <lineage>
        <taxon>Bacteria</taxon>
        <taxon>Pseudomonadati</taxon>
        <taxon>Pseudomonadota</taxon>
        <taxon>Betaproteobacteria</taxon>
        <taxon>Neisseriales</taxon>
        <taxon>Chromobacteriaceae</taxon>
        <taxon>Vogesella</taxon>
    </lineage>
</organism>
<sequence>MDTPLMPAVGVLNADDFHAVMLPVPTPGEHDLLVKVEAISVNPADYRVHQRKQDDGRLDILGWDAAGTVLACGSAAARHFRPGDTVYYAGDITRPGGNSARQLVDWRLAAHRPAGWSAEAAAALPLTGLTAWEALFEQMAYTPHRALEQAQTLLVIGGAGGVGSIAIQLARLVPGLTVVATASRQASAVWCRQMGAHHVIDHGRPLAPQLEQAGLPDIHGVLLLNRPDHYWQPVAELIAPHGHIVNIVPFDRPPDLNLLMRKSIRYSWTYMFTRPLFQTRDMAKQGKALQQLTALAESGQIRSTRNEHLGALTPDTLRNAHQRLLRGDAIGKLTLTVS</sequence>
<dbReference type="RefSeq" id="WP_229800289.1">
    <property type="nucleotide sequence ID" value="NZ_BMYW01000004.1"/>
</dbReference>
<keyword evidence="1" id="KW-0479">Metal-binding</keyword>
<dbReference type="NCBIfam" id="TIGR02817">
    <property type="entry name" value="adh_fam_1"/>
    <property type="match status" value="1"/>
</dbReference>
<dbReference type="CDD" id="cd08252">
    <property type="entry name" value="AL_MDR"/>
    <property type="match status" value="1"/>
</dbReference>
<accession>A0ABQ2YNQ1</accession>
<dbReference type="SMART" id="SM00829">
    <property type="entry name" value="PKS_ER"/>
    <property type="match status" value="1"/>
</dbReference>
<dbReference type="EMBL" id="BMYW01000004">
    <property type="protein sequence ID" value="GGX88914.1"/>
    <property type="molecule type" value="Genomic_DNA"/>
</dbReference>
<dbReference type="InterPro" id="IPR011032">
    <property type="entry name" value="GroES-like_sf"/>
</dbReference>
<evidence type="ECO:0000256" key="1">
    <source>
        <dbReference type="RuleBase" id="RU364000"/>
    </source>
</evidence>
<evidence type="ECO:0000259" key="2">
    <source>
        <dbReference type="SMART" id="SM00829"/>
    </source>
</evidence>
<comment type="caution">
    <text evidence="3">The sequence shown here is derived from an EMBL/GenBank/DDBJ whole genome shotgun (WGS) entry which is preliminary data.</text>
</comment>
<evidence type="ECO:0000313" key="3">
    <source>
        <dbReference type="EMBL" id="GGX88914.1"/>
    </source>
</evidence>
<dbReference type="InterPro" id="IPR013154">
    <property type="entry name" value="ADH-like_N"/>
</dbReference>
<evidence type="ECO:0000313" key="4">
    <source>
        <dbReference type="Proteomes" id="UP000600877"/>
    </source>
</evidence>
<feature type="domain" description="Enoyl reductase (ER)" evidence="2">
    <location>
        <begin position="10"/>
        <end position="335"/>
    </location>
</feature>
<protein>
    <recommendedName>
        <fullName evidence="1">Zinc-type alcohol dehydrogenase-like protein</fullName>
    </recommendedName>
</protein>
<dbReference type="InterPro" id="IPR014182">
    <property type="entry name" value="ADH_Zn_typ-1"/>
</dbReference>
<keyword evidence="1" id="KW-0560">Oxidoreductase</keyword>
<dbReference type="PANTHER" id="PTHR43482">
    <property type="entry name" value="PROTEIN AST1-RELATED"/>
    <property type="match status" value="1"/>
</dbReference>
<dbReference type="PANTHER" id="PTHR43482:SF1">
    <property type="entry name" value="PROTEIN AST1-RELATED"/>
    <property type="match status" value="1"/>
</dbReference>
<dbReference type="Pfam" id="PF13602">
    <property type="entry name" value="ADH_zinc_N_2"/>
    <property type="match status" value="1"/>
</dbReference>
<gene>
    <name evidence="3" type="ORF">GCM10011290_15850</name>
</gene>